<keyword evidence="1" id="KW-0732">Signal</keyword>
<organism evidence="3 4">
    <name type="scientific">Chitinophaga varians</name>
    <dbReference type="NCBI Taxonomy" id="2202339"/>
    <lineage>
        <taxon>Bacteria</taxon>
        <taxon>Pseudomonadati</taxon>
        <taxon>Bacteroidota</taxon>
        <taxon>Chitinophagia</taxon>
        <taxon>Chitinophagales</taxon>
        <taxon>Chitinophagaceae</taxon>
        <taxon>Chitinophaga</taxon>
    </lineage>
</organism>
<accession>A0A847RYP8</accession>
<feature type="signal peptide" evidence="1">
    <location>
        <begin position="1"/>
        <end position="19"/>
    </location>
</feature>
<sequence>MKNLFLLFSLVIITSAVSAQDVFSCKNTRFSFFSSAPLEDIEAKTDKGVSAINVKTGAIYFKVPIASFQFRKKLMQDHFNQNYLESDKFPFAEFKGKVVENTDLSRNGTYEVTVEGMLNLHGVDKAYREKGTITVKDGNITAGSTFNIRVADHRIDVPSMVVKNVAEVVAVTVNAVYTAVVNR</sequence>
<dbReference type="SUPFAM" id="SSF101874">
    <property type="entry name" value="YceI-like"/>
    <property type="match status" value="1"/>
</dbReference>
<dbReference type="Proteomes" id="UP000570474">
    <property type="component" value="Unassembled WGS sequence"/>
</dbReference>
<feature type="chain" id="PRO_5032699381" evidence="1">
    <location>
        <begin position="20"/>
        <end position="183"/>
    </location>
</feature>
<dbReference type="EMBL" id="JABAIA010000001">
    <property type="protein sequence ID" value="NLR64451.1"/>
    <property type="molecule type" value="Genomic_DNA"/>
</dbReference>
<dbReference type="RefSeq" id="WP_168870404.1">
    <property type="nucleotide sequence ID" value="NZ_JABAIA010000001.1"/>
</dbReference>
<gene>
    <name evidence="3" type="ORF">HGH92_09055</name>
</gene>
<evidence type="ECO:0000313" key="3">
    <source>
        <dbReference type="EMBL" id="NLR64451.1"/>
    </source>
</evidence>
<evidence type="ECO:0000256" key="1">
    <source>
        <dbReference type="SAM" id="SignalP"/>
    </source>
</evidence>
<dbReference type="InterPro" id="IPR036761">
    <property type="entry name" value="TTHA0802/YceI-like_sf"/>
</dbReference>
<dbReference type="PANTHER" id="PTHR34406">
    <property type="entry name" value="PROTEIN YCEI"/>
    <property type="match status" value="1"/>
</dbReference>
<dbReference type="InterPro" id="IPR007372">
    <property type="entry name" value="Lipid/polyisoprenoid-bd_YceI"/>
</dbReference>
<proteinExistence type="predicted"/>
<evidence type="ECO:0000259" key="2">
    <source>
        <dbReference type="Pfam" id="PF04264"/>
    </source>
</evidence>
<protein>
    <submittedName>
        <fullName evidence="3">YceI family protein</fullName>
    </submittedName>
</protein>
<name>A0A847RYP8_9BACT</name>
<feature type="domain" description="Lipid/polyisoprenoid-binding YceI-like" evidence="2">
    <location>
        <begin position="51"/>
        <end position="176"/>
    </location>
</feature>
<comment type="caution">
    <text evidence="3">The sequence shown here is derived from an EMBL/GenBank/DDBJ whole genome shotgun (WGS) entry which is preliminary data.</text>
</comment>
<dbReference type="AlphaFoldDB" id="A0A847RYP8"/>
<evidence type="ECO:0000313" key="4">
    <source>
        <dbReference type="Proteomes" id="UP000570474"/>
    </source>
</evidence>
<keyword evidence="4" id="KW-1185">Reference proteome</keyword>
<dbReference type="Pfam" id="PF04264">
    <property type="entry name" value="YceI"/>
    <property type="match status" value="1"/>
</dbReference>
<dbReference type="Gene3D" id="2.40.128.110">
    <property type="entry name" value="Lipid/polyisoprenoid-binding, YceI-like"/>
    <property type="match status" value="1"/>
</dbReference>
<dbReference type="PANTHER" id="PTHR34406:SF1">
    <property type="entry name" value="PROTEIN YCEI"/>
    <property type="match status" value="1"/>
</dbReference>
<reference evidence="3 4" key="1">
    <citation type="submission" date="2020-04" db="EMBL/GenBank/DDBJ databases">
        <authorList>
            <person name="Yin C."/>
        </authorList>
    </citation>
    <scope>NUCLEOTIDE SEQUENCE [LARGE SCALE GENOMIC DNA]</scope>
    <source>
        <strain evidence="3 4">Ae27</strain>
    </source>
</reference>